<accession>A0A4C1WCZ7</accession>
<evidence type="ECO:0000313" key="2">
    <source>
        <dbReference type="Proteomes" id="UP000299102"/>
    </source>
</evidence>
<proteinExistence type="predicted"/>
<keyword evidence="2" id="KW-1185">Reference proteome</keyword>
<name>A0A4C1WCZ7_EUMVA</name>
<organism evidence="1 2">
    <name type="scientific">Eumeta variegata</name>
    <name type="common">Bagworm moth</name>
    <name type="synonym">Eumeta japonica</name>
    <dbReference type="NCBI Taxonomy" id="151549"/>
    <lineage>
        <taxon>Eukaryota</taxon>
        <taxon>Metazoa</taxon>
        <taxon>Ecdysozoa</taxon>
        <taxon>Arthropoda</taxon>
        <taxon>Hexapoda</taxon>
        <taxon>Insecta</taxon>
        <taxon>Pterygota</taxon>
        <taxon>Neoptera</taxon>
        <taxon>Endopterygota</taxon>
        <taxon>Lepidoptera</taxon>
        <taxon>Glossata</taxon>
        <taxon>Ditrysia</taxon>
        <taxon>Tineoidea</taxon>
        <taxon>Psychidae</taxon>
        <taxon>Oiketicinae</taxon>
        <taxon>Eumeta</taxon>
    </lineage>
</organism>
<gene>
    <name evidence="1" type="ORF">EVAR_83708_1</name>
</gene>
<dbReference type="EMBL" id="BGZK01000515">
    <property type="protein sequence ID" value="GBP48007.1"/>
    <property type="molecule type" value="Genomic_DNA"/>
</dbReference>
<comment type="caution">
    <text evidence="1">The sequence shown here is derived from an EMBL/GenBank/DDBJ whole genome shotgun (WGS) entry which is preliminary data.</text>
</comment>
<sequence length="95" mass="9931">MLRRQVVISGQSLIRCRRYQHVASATSLQSGVFVNDATTQHICMDFRGASSQIATMNYKFSTEVGCGVAMRGVGGAAGGAAIVGGGRGKEAHART</sequence>
<evidence type="ECO:0000313" key="1">
    <source>
        <dbReference type="EMBL" id="GBP48007.1"/>
    </source>
</evidence>
<dbReference type="AlphaFoldDB" id="A0A4C1WCZ7"/>
<protein>
    <submittedName>
        <fullName evidence="1">Uncharacterized protein</fullName>
    </submittedName>
</protein>
<reference evidence="1 2" key="1">
    <citation type="journal article" date="2019" name="Commun. Biol.">
        <title>The bagworm genome reveals a unique fibroin gene that provides high tensile strength.</title>
        <authorList>
            <person name="Kono N."/>
            <person name="Nakamura H."/>
            <person name="Ohtoshi R."/>
            <person name="Tomita M."/>
            <person name="Numata K."/>
            <person name="Arakawa K."/>
        </authorList>
    </citation>
    <scope>NUCLEOTIDE SEQUENCE [LARGE SCALE GENOMIC DNA]</scope>
</reference>
<dbReference type="Proteomes" id="UP000299102">
    <property type="component" value="Unassembled WGS sequence"/>
</dbReference>